<gene>
    <name evidence="1" type="ORF">B0H16DRAFT_1900831</name>
</gene>
<sequence length="333" mass="37413">MPATIFVKNLARYIGGTDYEHCEVIGVTQCKNFNSVVLHEYLHVIIRNPTTRAWCRLLVERQTNQDQVVFGIWPWIAPGSNSGSAIADAPLPLPMRHTTFRQPLHMTDLIDMLNRVHNQKPNYHLAFANCFWYADAVYKALTGGVVTREWVWLVFKKWPLIPGSMLGFGVILIAMRRVAQNFNKQLAGGAQYGSDTAEQSAESESLLELHEEATVLKIMQEYDLRNNLDESAIKEYVAKNKIELQQFTSAVLGNPAKEENLKAYKDTVGKAGFLFVIEQVRVNNLEFTQDLFDCLSTLADGAPSDAEEAAYEEALRVFVGGVFRELPDAPDAV</sequence>
<protein>
    <submittedName>
        <fullName evidence="1">Uncharacterized protein</fullName>
    </submittedName>
</protein>
<organism evidence="1 2">
    <name type="scientific">Mycena metata</name>
    <dbReference type="NCBI Taxonomy" id="1033252"/>
    <lineage>
        <taxon>Eukaryota</taxon>
        <taxon>Fungi</taxon>
        <taxon>Dikarya</taxon>
        <taxon>Basidiomycota</taxon>
        <taxon>Agaricomycotina</taxon>
        <taxon>Agaricomycetes</taxon>
        <taxon>Agaricomycetidae</taxon>
        <taxon>Agaricales</taxon>
        <taxon>Marasmiineae</taxon>
        <taxon>Mycenaceae</taxon>
        <taxon>Mycena</taxon>
    </lineage>
</organism>
<keyword evidence="2" id="KW-1185">Reference proteome</keyword>
<proteinExistence type="predicted"/>
<accession>A0AAD7H1P8</accession>
<reference evidence="1" key="1">
    <citation type="submission" date="2023-03" db="EMBL/GenBank/DDBJ databases">
        <title>Massive genome expansion in bonnet fungi (Mycena s.s.) driven by repeated elements and novel gene families across ecological guilds.</title>
        <authorList>
            <consortium name="Lawrence Berkeley National Laboratory"/>
            <person name="Harder C.B."/>
            <person name="Miyauchi S."/>
            <person name="Viragh M."/>
            <person name="Kuo A."/>
            <person name="Thoen E."/>
            <person name="Andreopoulos B."/>
            <person name="Lu D."/>
            <person name="Skrede I."/>
            <person name="Drula E."/>
            <person name="Henrissat B."/>
            <person name="Morin E."/>
            <person name="Kohler A."/>
            <person name="Barry K."/>
            <person name="LaButti K."/>
            <person name="Morin E."/>
            <person name="Salamov A."/>
            <person name="Lipzen A."/>
            <person name="Mereny Z."/>
            <person name="Hegedus B."/>
            <person name="Baldrian P."/>
            <person name="Stursova M."/>
            <person name="Weitz H."/>
            <person name="Taylor A."/>
            <person name="Grigoriev I.V."/>
            <person name="Nagy L.G."/>
            <person name="Martin F."/>
            <person name="Kauserud H."/>
        </authorList>
    </citation>
    <scope>NUCLEOTIDE SEQUENCE</scope>
    <source>
        <strain evidence="1">CBHHK182m</strain>
    </source>
</reference>
<evidence type="ECO:0000313" key="2">
    <source>
        <dbReference type="Proteomes" id="UP001215598"/>
    </source>
</evidence>
<dbReference type="Proteomes" id="UP001215598">
    <property type="component" value="Unassembled WGS sequence"/>
</dbReference>
<dbReference type="EMBL" id="JARKIB010000409">
    <property type="protein sequence ID" value="KAJ7710291.1"/>
    <property type="molecule type" value="Genomic_DNA"/>
</dbReference>
<dbReference type="AlphaFoldDB" id="A0AAD7H1P8"/>
<name>A0AAD7H1P8_9AGAR</name>
<comment type="caution">
    <text evidence="1">The sequence shown here is derived from an EMBL/GenBank/DDBJ whole genome shotgun (WGS) entry which is preliminary data.</text>
</comment>
<evidence type="ECO:0000313" key="1">
    <source>
        <dbReference type="EMBL" id="KAJ7710291.1"/>
    </source>
</evidence>